<gene>
    <name evidence="2" type="ORF">EY643_15800</name>
</gene>
<dbReference type="AlphaFoldDB" id="A0A5P9NP07"/>
<proteinExistence type="predicted"/>
<evidence type="ECO:0000313" key="2">
    <source>
        <dbReference type="EMBL" id="QFU76994.1"/>
    </source>
</evidence>
<evidence type="ECO:0000313" key="3">
    <source>
        <dbReference type="Proteomes" id="UP000326287"/>
    </source>
</evidence>
<dbReference type="RefSeq" id="WP_153240136.1">
    <property type="nucleotide sequence ID" value="NZ_CP036422.1"/>
</dbReference>
<dbReference type="Pfam" id="PF19837">
    <property type="entry name" value="DUF6316"/>
    <property type="match status" value="1"/>
</dbReference>
<dbReference type="OrthoDB" id="6199386at2"/>
<dbReference type="KEGG" id="halc:EY643_15800"/>
<keyword evidence="3" id="KW-1185">Reference proteome</keyword>
<reference evidence="2 3" key="1">
    <citation type="submission" date="2019-02" db="EMBL/GenBank/DDBJ databases">
        <authorList>
            <person name="Li S.-H."/>
        </authorList>
    </citation>
    <scope>NUCLEOTIDE SEQUENCE [LARGE SCALE GENOMIC DNA]</scope>
    <source>
        <strain evidence="2 3">IMCC14385</strain>
    </source>
</reference>
<dbReference type="EMBL" id="CP036422">
    <property type="protein sequence ID" value="QFU76994.1"/>
    <property type="molecule type" value="Genomic_DNA"/>
</dbReference>
<accession>A0A5P9NP07</accession>
<evidence type="ECO:0000259" key="1">
    <source>
        <dbReference type="Pfam" id="PF19837"/>
    </source>
</evidence>
<name>A0A5P9NP07_9GAMM</name>
<protein>
    <recommendedName>
        <fullName evidence="1">DUF6316 domain-containing protein</fullName>
    </recommendedName>
</protein>
<organism evidence="2 3">
    <name type="scientific">Halioglobus maricola</name>
    <dbReference type="NCBI Taxonomy" id="2601894"/>
    <lineage>
        <taxon>Bacteria</taxon>
        <taxon>Pseudomonadati</taxon>
        <taxon>Pseudomonadota</taxon>
        <taxon>Gammaproteobacteria</taxon>
        <taxon>Cellvibrionales</taxon>
        <taxon>Halieaceae</taxon>
        <taxon>Halioglobus</taxon>
    </lineage>
</organism>
<sequence>MNDRRKSDKSDKSWFQTDRFFEHNGQWFFTTREGSTEGPFGDKLQAQARLETYIKVANSGILDAQATTDDFSAGHDDWSLKPK</sequence>
<dbReference type="InterPro" id="IPR045630">
    <property type="entry name" value="DUF6316"/>
</dbReference>
<feature type="domain" description="DUF6316" evidence="1">
    <location>
        <begin position="5"/>
        <end position="57"/>
    </location>
</feature>
<dbReference type="Proteomes" id="UP000326287">
    <property type="component" value="Chromosome"/>
</dbReference>